<evidence type="ECO:0000313" key="3">
    <source>
        <dbReference type="Proteomes" id="UP000013378"/>
    </source>
</evidence>
<accession>R1CTK3</accession>
<dbReference type="EMBL" id="ARZA01000212">
    <property type="protein sequence ID" value="EOC99998.1"/>
    <property type="molecule type" value="Genomic_DNA"/>
</dbReference>
<keyword evidence="3" id="KW-1185">Reference proteome</keyword>
<dbReference type="InterPro" id="IPR005135">
    <property type="entry name" value="Endo/exonuclease/phosphatase"/>
</dbReference>
<evidence type="ECO:0000313" key="2">
    <source>
        <dbReference type="EMBL" id="EOC99998.1"/>
    </source>
</evidence>
<gene>
    <name evidence="2" type="ORF">L21TH_1942</name>
</gene>
<dbReference type="AlphaFoldDB" id="R1CTK3"/>
<dbReference type="Proteomes" id="UP000013378">
    <property type="component" value="Unassembled WGS sequence"/>
</dbReference>
<dbReference type="eggNOG" id="COG0708">
    <property type="taxonomic scope" value="Bacteria"/>
</dbReference>
<dbReference type="GO" id="GO:0003824">
    <property type="term" value="F:catalytic activity"/>
    <property type="evidence" value="ECO:0007669"/>
    <property type="project" value="InterPro"/>
</dbReference>
<proteinExistence type="predicted"/>
<dbReference type="STRING" id="1304284.L21TH_1942"/>
<feature type="domain" description="Endonuclease/exonuclease/phosphatase" evidence="1">
    <location>
        <begin position="9"/>
        <end position="213"/>
    </location>
</feature>
<name>R1CTK3_9FIRM</name>
<protein>
    <recommendedName>
        <fullName evidence="1">Endonuclease/exonuclease/phosphatase domain-containing protein</fullName>
    </recommendedName>
</protein>
<evidence type="ECO:0000259" key="1">
    <source>
        <dbReference type="Pfam" id="PF03372"/>
    </source>
</evidence>
<comment type="caution">
    <text evidence="2">The sequence shown here is derived from an EMBL/GenBank/DDBJ whole genome shotgun (WGS) entry which is preliminary data.</text>
</comment>
<dbReference type="Pfam" id="PF03372">
    <property type="entry name" value="Exo_endo_phos"/>
    <property type="match status" value="1"/>
</dbReference>
<dbReference type="Gene3D" id="3.60.10.10">
    <property type="entry name" value="Endonuclease/exonuclease/phosphatase"/>
    <property type="match status" value="1"/>
</dbReference>
<dbReference type="InterPro" id="IPR036691">
    <property type="entry name" value="Endo/exonu/phosph_ase_sf"/>
</dbReference>
<sequence>MAFRKKQQKLIETYDPDIVLIQECEISDKYHSMFENKIWKGDNVNKGIGIFSKKGFILKELQINLDVKYFQICEVNNKLLLINIWAMNDIENSEQRYIGQVSKLVNELIKTNILNRKVIIAGDFNWNKIWDKSSRRLKGSITEVVEKVKLFNIESIYHNEFNQKFGEESIPTFYMYRKRDKLYHTDYVFMSNLIQTVDFKVGKYKEWNDYSDHMPLVIEVE</sequence>
<reference evidence="2 3" key="1">
    <citation type="journal article" date="2015" name="Geomicrobiol. J.">
        <title>Caldisalinibacter kiritimatiensis gen. nov., sp. nov., a moderately thermohalophilic thiosulfate-reducing bacterium from a hypersaline microbial mat.</title>
        <authorList>
            <person name="Ben Hania W."/>
            <person name="Joseph M."/>
            <person name="Fiebig A."/>
            <person name="Bunk B."/>
            <person name="Klenk H.-P."/>
            <person name="Fardeau M.-L."/>
            <person name="Spring S."/>
        </authorList>
    </citation>
    <scope>NUCLEOTIDE SEQUENCE [LARGE SCALE GENOMIC DNA]</scope>
    <source>
        <strain evidence="2 3">L21-TH-D2</strain>
    </source>
</reference>
<organism evidence="2 3">
    <name type="scientific">Caldisalinibacter kiritimatiensis</name>
    <dbReference type="NCBI Taxonomy" id="1304284"/>
    <lineage>
        <taxon>Bacteria</taxon>
        <taxon>Bacillati</taxon>
        <taxon>Bacillota</taxon>
        <taxon>Tissierellia</taxon>
        <taxon>Tissierellales</taxon>
        <taxon>Thermohalobacteraceae</taxon>
        <taxon>Caldisalinibacter</taxon>
    </lineage>
</organism>
<dbReference type="SUPFAM" id="SSF56219">
    <property type="entry name" value="DNase I-like"/>
    <property type="match status" value="1"/>
</dbReference>